<comment type="function">
    <text evidence="3">Cleaves the gamma-glutamyl peptide bond of glutathione and glutathione conjugates.</text>
</comment>
<dbReference type="InterPro" id="IPR043137">
    <property type="entry name" value="GGT_ssub_C"/>
</dbReference>
<keyword evidence="3" id="KW-0808">Transferase</keyword>
<feature type="transmembrane region" description="Helical" evidence="4">
    <location>
        <begin position="22"/>
        <end position="43"/>
    </location>
</feature>
<comment type="caution">
    <text evidence="5">The sequence shown here is derived from an EMBL/GenBank/DDBJ whole genome shotgun (WGS) entry which is preliminary data.</text>
</comment>
<evidence type="ECO:0000313" key="5">
    <source>
        <dbReference type="EMBL" id="KAK1354835.1"/>
    </source>
</evidence>
<dbReference type="EMBL" id="JAUIZM010000011">
    <property type="protein sequence ID" value="KAK1354835.1"/>
    <property type="molecule type" value="Genomic_DNA"/>
</dbReference>
<dbReference type="Gene3D" id="1.10.246.130">
    <property type="match status" value="1"/>
</dbReference>
<dbReference type="PANTHER" id="PTHR11686:SF9">
    <property type="entry name" value="RE13973P"/>
    <property type="match status" value="1"/>
</dbReference>
<dbReference type="GO" id="GO:0005886">
    <property type="term" value="C:plasma membrane"/>
    <property type="evidence" value="ECO:0007669"/>
    <property type="project" value="TreeGrafter"/>
</dbReference>
<dbReference type="EC" id="3.4.19.13" evidence="3"/>
<dbReference type="EC" id="2.3.2.2" evidence="3"/>
<keyword evidence="3" id="KW-0012">Acyltransferase</keyword>
<protein>
    <recommendedName>
        <fullName evidence="3">Glutathione hydrolase</fullName>
        <ecNumber evidence="3">2.3.2.2</ecNumber>
        <ecNumber evidence="3">3.4.19.13</ecNumber>
    </recommendedName>
    <alternativeName>
        <fullName evidence="3">Gamma-glutamyltransferase</fullName>
    </alternativeName>
    <alternativeName>
        <fullName evidence="3">Gamma-glutamyltranspeptidase</fullName>
    </alternativeName>
</protein>
<organism evidence="5 6">
    <name type="scientific">Heracleum sosnowskyi</name>
    <dbReference type="NCBI Taxonomy" id="360622"/>
    <lineage>
        <taxon>Eukaryota</taxon>
        <taxon>Viridiplantae</taxon>
        <taxon>Streptophyta</taxon>
        <taxon>Embryophyta</taxon>
        <taxon>Tracheophyta</taxon>
        <taxon>Spermatophyta</taxon>
        <taxon>Magnoliopsida</taxon>
        <taxon>eudicotyledons</taxon>
        <taxon>Gunneridae</taxon>
        <taxon>Pentapetalae</taxon>
        <taxon>asterids</taxon>
        <taxon>campanulids</taxon>
        <taxon>Apiales</taxon>
        <taxon>Apiaceae</taxon>
        <taxon>Apioideae</taxon>
        <taxon>apioid superclade</taxon>
        <taxon>Tordylieae</taxon>
        <taxon>Tordyliinae</taxon>
        <taxon>Heracleum</taxon>
    </lineage>
</organism>
<evidence type="ECO:0000256" key="3">
    <source>
        <dbReference type="RuleBase" id="RU368068"/>
    </source>
</evidence>
<feature type="binding site" evidence="2">
    <location>
        <position position="503"/>
    </location>
    <ligand>
        <name>L-glutamate</name>
        <dbReference type="ChEBI" id="CHEBI:29985"/>
    </ligand>
</feature>
<accession>A0AAD8GVL2</accession>
<dbReference type="AlphaFoldDB" id="A0AAD8GVL2"/>
<reference evidence="5" key="1">
    <citation type="submission" date="2023-02" db="EMBL/GenBank/DDBJ databases">
        <title>Genome of toxic invasive species Heracleum sosnowskyi carries increased number of genes despite the absence of recent whole-genome duplications.</title>
        <authorList>
            <person name="Schelkunov M."/>
            <person name="Shtratnikova V."/>
            <person name="Makarenko M."/>
            <person name="Klepikova A."/>
            <person name="Omelchenko D."/>
            <person name="Novikova G."/>
            <person name="Obukhova E."/>
            <person name="Bogdanov V."/>
            <person name="Penin A."/>
            <person name="Logacheva M."/>
        </authorList>
    </citation>
    <scope>NUCLEOTIDE SEQUENCE</scope>
    <source>
        <strain evidence="5">Hsosn_3</strain>
        <tissue evidence="5">Leaf</tissue>
    </source>
</reference>
<dbReference type="PRINTS" id="PR01210">
    <property type="entry name" value="GGTRANSPTASE"/>
</dbReference>
<dbReference type="GO" id="GO:0036374">
    <property type="term" value="F:glutathione hydrolase activity"/>
    <property type="evidence" value="ECO:0007669"/>
    <property type="project" value="UniProtKB-UniRule"/>
</dbReference>
<comment type="catalytic activity">
    <reaction evidence="3">
        <text>glutathione + H2O = L-cysteinylglycine + L-glutamate</text>
        <dbReference type="Rhea" id="RHEA:28807"/>
        <dbReference type="ChEBI" id="CHEBI:15377"/>
        <dbReference type="ChEBI" id="CHEBI:29985"/>
        <dbReference type="ChEBI" id="CHEBI:57925"/>
        <dbReference type="ChEBI" id="CHEBI:61694"/>
        <dbReference type="EC" id="3.4.19.13"/>
    </reaction>
</comment>
<dbReference type="Gene3D" id="3.60.20.40">
    <property type="match status" value="1"/>
</dbReference>
<feature type="active site" description="Nucleophile" evidence="1">
    <location>
        <position position="411"/>
    </location>
</feature>
<keyword evidence="4" id="KW-1133">Transmembrane helix</keyword>
<dbReference type="InterPro" id="IPR029055">
    <property type="entry name" value="Ntn_hydrolases_N"/>
</dbReference>
<feature type="binding site" evidence="2">
    <location>
        <begin position="481"/>
        <end position="482"/>
    </location>
    <ligand>
        <name>L-glutamate</name>
        <dbReference type="ChEBI" id="CHEBI:29985"/>
    </ligand>
</feature>
<dbReference type="SUPFAM" id="SSF56235">
    <property type="entry name" value="N-terminal nucleophile aminohydrolases (Ntn hydrolases)"/>
    <property type="match status" value="1"/>
</dbReference>
<name>A0AAD8GVL2_9APIA</name>
<dbReference type="Pfam" id="PF01019">
    <property type="entry name" value="G_glu_transpept"/>
    <property type="match status" value="1"/>
</dbReference>
<dbReference type="PANTHER" id="PTHR11686">
    <property type="entry name" value="GAMMA GLUTAMYL TRANSPEPTIDASE"/>
    <property type="match status" value="1"/>
</dbReference>
<dbReference type="NCBIfam" id="TIGR00066">
    <property type="entry name" value="g_glut_trans"/>
    <property type="match status" value="1"/>
</dbReference>
<sequence>MGQQRLESPLLRSDQDSLSRRWWARALGLLVGFIIIAFAALVFTGHLNYGVVTNLNKYNHEIRIPNGEVVESDQAVVAADDARCSEIGVSVLRQGGHAVDSAVATALCLGVVNAMASGIGGGGFMVVRSSANSQTLAFDMRETAPLASSQNMYANNPDTKSLGALSLGVPGELAGLYEAWLKYGRLPWKTLFQPAIKLAREGFVIAPYLANAINGHTDSITSDPGLQKVYAPNGKVLESGNTCYNKELANSLETIAEQGPQAFYSGVVGEKFVKDVRNSGGILTMDDLKSYKVEVTEAMAVNAMGYTILGMPPPSSGTLGISLVLNILESYASSYAAKGTLGLHRLIEALKHMFAVRMNLGDPDFVNISKTVSDMLSPSFAKNIQQRIFDNTTFPSEYYMHRWSQLRDHGTSHFCIVDSERNAVSMTTTVNFSFGAKVLSPATGIVLNNEMDDFSTPTEISNDHLPPAPTNFIEPNKRPLSSMTPIIVLKDNQLAGVIGGSGGLYIIPAVLQVFLNHFILGMEPLAAVQSPRIYHKLIPNVVLYEDWNCIDGEHIELAYEKRKFLEERGHELEAKSGGAICQLVVQDFQNTITMGRKNGKAAKDHILHGILTAVSDPRKDGKPAAL</sequence>
<dbReference type="GO" id="GO:0006751">
    <property type="term" value="P:glutathione catabolic process"/>
    <property type="evidence" value="ECO:0007669"/>
    <property type="project" value="UniProtKB-UniRule"/>
</dbReference>
<reference evidence="5" key="2">
    <citation type="submission" date="2023-05" db="EMBL/GenBank/DDBJ databases">
        <authorList>
            <person name="Schelkunov M.I."/>
        </authorList>
    </citation>
    <scope>NUCLEOTIDE SEQUENCE</scope>
    <source>
        <strain evidence="5">Hsosn_3</strain>
        <tissue evidence="5">Leaf</tissue>
    </source>
</reference>
<keyword evidence="3 5" id="KW-0378">Hydrolase</keyword>
<keyword evidence="6" id="KW-1185">Reference proteome</keyword>
<evidence type="ECO:0000256" key="4">
    <source>
        <dbReference type="SAM" id="Phobius"/>
    </source>
</evidence>
<evidence type="ECO:0000256" key="2">
    <source>
        <dbReference type="PIRSR" id="PIRSR600101-2"/>
    </source>
</evidence>
<keyword evidence="4" id="KW-0472">Membrane</keyword>
<evidence type="ECO:0000256" key="1">
    <source>
        <dbReference type="PIRSR" id="PIRSR600101-1"/>
    </source>
</evidence>
<gene>
    <name evidence="5" type="ORF">POM88_048091</name>
</gene>
<feature type="binding site" evidence="2">
    <location>
        <position position="453"/>
    </location>
    <ligand>
        <name>L-glutamate</name>
        <dbReference type="ChEBI" id="CHEBI:29985"/>
    </ligand>
</feature>
<comment type="pathway">
    <text evidence="3">Sulfur metabolism; glutathione metabolism.</text>
</comment>
<evidence type="ECO:0000313" key="6">
    <source>
        <dbReference type="Proteomes" id="UP001237642"/>
    </source>
</evidence>
<proteinExistence type="predicted"/>
<dbReference type="FunFam" id="1.10.246.130:FF:000001">
    <property type="entry name" value="Gamma-glutamyltransferase 5 isoform 1"/>
    <property type="match status" value="1"/>
</dbReference>
<dbReference type="Proteomes" id="UP001237642">
    <property type="component" value="Unassembled WGS sequence"/>
</dbReference>
<keyword evidence="4" id="KW-0812">Transmembrane</keyword>
<comment type="catalytic activity">
    <reaction evidence="3">
        <text>an S-substituted glutathione + H2O = an S-substituted L-cysteinylglycine + L-glutamate</text>
        <dbReference type="Rhea" id="RHEA:59468"/>
        <dbReference type="ChEBI" id="CHEBI:15377"/>
        <dbReference type="ChEBI" id="CHEBI:29985"/>
        <dbReference type="ChEBI" id="CHEBI:90779"/>
        <dbReference type="ChEBI" id="CHEBI:143103"/>
        <dbReference type="EC" id="3.4.19.13"/>
    </reaction>
</comment>
<dbReference type="InterPro" id="IPR000101">
    <property type="entry name" value="GGT_peptidase"/>
</dbReference>
<dbReference type="InterPro" id="IPR043138">
    <property type="entry name" value="GGT_lsub"/>
</dbReference>
<feature type="binding site" evidence="2">
    <location>
        <begin position="429"/>
        <end position="431"/>
    </location>
    <ligand>
        <name>L-glutamate</name>
        <dbReference type="ChEBI" id="CHEBI:29985"/>
    </ligand>
</feature>
<comment type="catalytic activity">
    <reaction evidence="3">
        <text>an N-terminal (5-L-glutamyl)-[peptide] + an alpha-amino acid = 5-L-glutamyl amino acid + an N-terminal L-alpha-aminoacyl-[peptide]</text>
        <dbReference type="Rhea" id="RHEA:23904"/>
        <dbReference type="Rhea" id="RHEA-COMP:9780"/>
        <dbReference type="Rhea" id="RHEA-COMP:9795"/>
        <dbReference type="ChEBI" id="CHEBI:77644"/>
        <dbReference type="ChEBI" id="CHEBI:78597"/>
        <dbReference type="ChEBI" id="CHEBI:78599"/>
        <dbReference type="ChEBI" id="CHEBI:78608"/>
        <dbReference type="EC" id="2.3.2.2"/>
    </reaction>
</comment>
<feature type="binding site" evidence="2">
    <location>
        <position position="141"/>
    </location>
    <ligand>
        <name>L-glutamate</name>
        <dbReference type="ChEBI" id="CHEBI:29985"/>
    </ligand>
</feature>
<dbReference type="GO" id="GO:0103068">
    <property type="term" value="F:leukotriene C4 gamma-glutamyl transferase activity"/>
    <property type="evidence" value="ECO:0007669"/>
    <property type="project" value="UniProtKB-EC"/>
</dbReference>